<accession>A0A1C4GPR3</accession>
<name>A0A1C4GPR3_9ENTR</name>
<dbReference type="PANTHER" id="PTHR35191">
    <property type="entry name" value="PROPHAGE SIDE TAIL FIBER PROTEIN HOMOLOG STFQ-RELATED"/>
    <property type="match status" value="1"/>
</dbReference>
<dbReference type="EMBL" id="FMBC01000117">
    <property type="protein sequence ID" value="SCC70146.1"/>
    <property type="molecule type" value="Genomic_DNA"/>
</dbReference>
<dbReference type="SUPFAM" id="SSF88874">
    <property type="entry name" value="Receptor-binding domain of short tail fibre protein gp12"/>
    <property type="match status" value="1"/>
</dbReference>
<dbReference type="Gene3D" id="3.90.1340.10">
    <property type="entry name" value="Phage tail collar domain"/>
    <property type="match status" value="1"/>
</dbReference>
<keyword evidence="3" id="KW-1185">Reference proteome</keyword>
<reference evidence="3" key="1">
    <citation type="submission" date="2016-08" db="EMBL/GenBank/DDBJ databases">
        <authorList>
            <person name="Varghese N."/>
            <person name="Submissions Spin"/>
        </authorList>
    </citation>
    <scope>NUCLEOTIDE SEQUENCE [LARGE SCALE GENOMIC DNA]</scope>
    <source>
        <strain evidence="3">REICA_142</strain>
    </source>
</reference>
<dbReference type="Proteomes" id="UP000198515">
    <property type="component" value="Unassembled WGS sequence"/>
</dbReference>
<evidence type="ECO:0000259" key="1">
    <source>
        <dbReference type="Pfam" id="PF07484"/>
    </source>
</evidence>
<dbReference type="RefSeq" id="WP_167353622.1">
    <property type="nucleotide sequence ID" value="NZ_FMBC01000117.1"/>
</dbReference>
<feature type="non-terminal residue" evidence="2">
    <location>
        <position position="307"/>
    </location>
</feature>
<sequence length="307" mass="31801">MATNNFKPFATGAGANVTSQADWEALSALLTGFQSGKANSAQVNKALRQATFIASALAQYTANKSGLDVLDDGDVDGFIAKMSAAFGVDFSIKNPGRILAGTYVSAAADAKSIGSRAATGCQFMRAYKAPDAPDQSNYWQVIVLPETVESSGRVSCLAMSGNDIHLGNGDALGISTWTILSGKQPVNKTLTALSGLATGANQVPYFTGIGTASQTPLTQMGRDIIGLTSVADALSYLGISSNLVPVGVPLPWPLSTPPTGWLICNGQTFTAANYPALAVAYPALAVPDLRGLFIRGLDNGRGYDPSR</sequence>
<organism evidence="2 3">
    <name type="scientific">Kosakonia oryziphila</name>
    <dbReference type="NCBI Taxonomy" id="1005667"/>
    <lineage>
        <taxon>Bacteria</taxon>
        <taxon>Pseudomonadati</taxon>
        <taxon>Pseudomonadota</taxon>
        <taxon>Gammaproteobacteria</taxon>
        <taxon>Enterobacterales</taxon>
        <taxon>Enterobacteriaceae</taxon>
        <taxon>Kosakonia</taxon>
    </lineage>
</organism>
<evidence type="ECO:0000313" key="2">
    <source>
        <dbReference type="EMBL" id="SCC70146.1"/>
    </source>
</evidence>
<evidence type="ECO:0000313" key="3">
    <source>
        <dbReference type="Proteomes" id="UP000198515"/>
    </source>
</evidence>
<dbReference type="Pfam" id="PF07484">
    <property type="entry name" value="Collar"/>
    <property type="match status" value="1"/>
</dbReference>
<dbReference type="PANTHER" id="PTHR35191:SF1">
    <property type="entry name" value="PROPHAGE SIDE TAIL FIBER PROTEIN HOMOLOG STFQ-RELATED"/>
    <property type="match status" value="1"/>
</dbReference>
<dbReference type="InterPro" id="IPR037053">
    <property type="entry name" value="Phage_tail_collar_dom_sf"/>
</dbReference>
<dbReference type="InterPro" id="IPR051934">
    <property type="entry name" value="Phage_Tail_Fiber_Structural"/>
</dbReference>
<dbReference type="InterPro" id="IPR011083">
    <property type="entry name" value="Phage_tail_collar_dom"/>
</dbReference>
<protein>
    <submittedName>
        <fullName evidence="2">Phage Tail Collar Domain</fullName>
    </submittedName>
</protein>
<gene>
    <name evidence="2" type="ORF">GA0061070_11173</name>
</gene>
<proteinExistence type="predicted"/>
<feature type="domain" description="Phage tail collar" evidence="1">
    <location>
        <begin position="247"/>
        <end position="294"/>
    </location>
</feature>
<dbReference type="AlphaFoldDB" id="A0A1C4GPR3"/>